<organism evidence="1 2">
    <name type="scientific">Eretmocerus hayati</name>
    <dbReference type="NCBI Taxonomy" id="131215"/>
    <lineage>
        <taxon>Eukaryota</taxon>
        <taxon>Metazoa</taxon>
        <taxon>Ecdysozoa</taxon>
        <taxon>Arthropoda</taxon>
        <taxon>Hexapoda</taxon>
        <taxon>Insecta</taxon>
        <taxon>Pterygota</taxon>
        <taxon>Neoptera</taxon>
        <taxon>Endopterygota</taxon>
        <taxon>Hymenoptera</taxon>
        <taxon>Apocrita</taxon>
        <taxon>Proctotrupomorpha</taxon>
        <taxon>Chalcidoidea</taxon>
        <taxon>Aphelinidae</taxon>
        <taxon>Aphelininae</taxon>
        <taxon>Eretmocerus</taxon>
    </lineage>
</organism>
<evidence type="ECO:0000313" key="2">
    <source>
        <dbReference type="Proteomes" id="UP001239111"/>
    </source>
</evidence>
<sequence length="275" mass="32308">MLIPMMRRTDDLFDSMYERIIFSGSYYKGTKVGEPDEFDLDLILKLPISYDKIKIDTNHHRYGYVKIALDKYLFEEKYRTIISRWVTDQGRLNQNEFRQWMQGIFTKVYNQLPPATPGPDYLISIGRSGPAFPVEITTPDRTVISVDLVPALEFVNVPLGNGYKHLNGDKKNWLAVAKPLDGDQMEERTLWRLCFYEQEKDFLKNNLNGEIKPVIRMLKKFRDTQDWKALCSYFIETIFYHMLEKSYTNKSQSLAHSSRTSVFMQVSSNYLLYLV</sequence>
<accession>A0ACC2N4D4</accession>
<keyword evidence="2" id="KW-1185">Reference proteome</keyword>
<evidence type="ECO:0000313" key="1">
    <source>
        <dbReference type="EMBL" id="KAJ8665164.1"/>
    </source>
</evidence>
<comment type="caution">
    <text evidence="1">The sequence shown here is derived from an EMBL/GenBank/DDBJ whole genome shotgun (WGS) entry which is preliminary data.</text>
</comment>
<dbReference type="EMBL" id="CM056744">
    <property type="protein sequence ID" value="KAJ8665164.1"/>
    <property type="molecule type" value="Genomic_DNA"/>
</dbReference>
<protein>
    <submittedName>
        <fullName evidence="1">Uncharacterized protein</fullName>
    </submittedName>
</protein>
<reference evidence="1" key="1">
    <citation type="submission" date="2023-04" db="EMBL/GenBank/DDBJ databases">
        <title>A chromosome-level genome assembly of the parasitoid wasp Eretmocerus hayati.</title>
        <authorList>
            <person name="Zhong Y."/>
            <person name="Liu S."/>
            <person name="Liu Y."/>
        </authorList>
    </citation>
    <scope>NUCLEOTIDE SEQUENCE</scope>
    <source>
        <strain evidence="1">ZJU_SS_LIU_2023</strain>
    </source>
</reference>
<proteinExistence type="predicted"/>
<gene>
    <name evidence="1" type="ORF">QAD02_006826</name>
</gene>
<name>A0ACC2N4D4_9HYME</name>
<dbReference type="Proteomes" id="UP001239111">
    <property type="component" value="Chromosome 4"/>
</dbReference>